<dbReference type="PANTHER" id="PTHR18359">
    <property type="entry name" value="WD-REPEAT PROTEIN-RELATED"/>
    <property type="match status" value="1"/>
</dbReference>
<evidence type="ECO:0008006" key="8">
    <source>
        <dbReference type="Google" id="ProtNLM"/>
    </source>
</evidence>
<evidence type="ECO:0000313" key="6">
    <source>
        <dbReference type="EMBL" id="CRH02666.1"/>
    </source>
</evidence>
<dbReference type="RefSeq" id="XP_028535186.1">
    <property type="nucleotide sequence ID" value="XM_028679476.1"/>
</dbReference>
<keyword evidence="2" id="KW-0698">rRNA processing</keyword>
<dbReference type="InterPro" id="IPR036322">
    <property type="entry name" value="WD40_repeat_dom_sf"/>
</dbReference>
<dbReference type="PANTHER" id="PTHR18359:SF0">
    <property type="entry name" value="U3 SMALL NUCLEOLAR RNA-ASSOCIATED PROTEIN 18 HOMOLOG"/>
    <property type="match status" value="1"/>
</dbReference>
<gene>
    <name evidence="6" type="ORF">PRELSG_1440000</name>
</gene>
<name>A0A1J1HF32_PLARL</name>
<dbReference type="SUPFAM" id="SSF50978">
    <property type="entry name" value="WD40 repeat-like"/>
    <property type="match status" value="1"/>
</dbReference>
<sequence>MSKYFIEGDDFIVTETFLSDESLGENEKETFEKNKLGVKKNIYKSKSNKLQNIFTNICNTNNTSLKEEAQEIKKKKGNDLKKDNNLNKLNASNETGIYFNFENHLYNTDNLNDEKEEKKEKKVKKVWYDSDDELTNELDEENLENYKENGNFVIDNEEEKLIENEEENQNIFEKYIEKVKVETFQKNEDDSVSNIHTNDIYIFDDKEIDLQLKKRRKRNKTSENNIFLKYYLQQFTISQINEKKIKQIVTLPKSNLILPVYNLNLYMLQYKDRQLSIQKKISFNRKIKYVEEFNGNLYILSYDNFIRNYNIEKGIVYKNRIHYDKLTISLPKELKFFDSNNTKDEDKFNSNLFSISFSNSGKINLYDTRSFDIIKTFEMDHNYVGMNFHKKSNSIFALDEKGYLYNWCLNTNKLVDKLMDNYSVFPSFLNIYDDYLVTCSFNGFLNLFNINNLKEPIKSFKNLTLKINNAIFNPSHDCLLYYTNSLKNGIKLIDLKTNYIYCNLPWFNSNIKYNIYAANFFNNGNNLCFAVKPNSFYVYDIFIKE</sequence>
<dbReference type="Gene3D" id="2.130.10.10">
    <property type="entry name" value="YVTN repeat-like/Quinoprotein amine dehydrogenase"/>
    <property type="match status" value="1"/>
</dbReference>
<dbReference type="OMA" id="NPSHNCL"/>
<dbReference type="KEGG" id="prel:PRELSG_1440000"/>
<dbReference type="AlphaFoldDB" id="A0A1J1HF32"/>
<organism evidence="6 7">
    <name type="scientific">Plasmodium relictum</name>
    <dbReference type="NCBI Taxonomy" id="85471"/>
    <lineage>
        <taxon>Eukaryota</taxon>
        <taxon>Sar</taxon>
        <taxon>Alveolata</taxon>
        <taxon>Apicomplexa</taxon>
        <taxon>Aconoidasida</taxon>
        <taxon>Haemosporida</taxon>
        <taxon>Plasmodiidae</taxon>
        <taxon>Plasmodium</taxon>
        <taxon>Plasmodium (Haemamoeba)</taxon>
    </lineage>
</organism>
<dbReference type="GO" id="GO:0034388">
    <property type="term" value="C:Pwp2p-containing subcomplex of 90S preribosome"/>
    <property type="evidence" value="ECO:0007669"/>
    <property type="project" value="TreeGrafter"/>
</dbReference>
<protein>
    <recommendedName>
        <fullName evidence="8">WD repeat-containing protein</fullName>
    </recommendedName>
</protein>
<keyword evidence="3" id="KW-0853">WD repeat</keyword>
<dbReference type="InterPro" id="IPR045161">
    <property type="entry name" value="Utp18"/>
</dbReference>
<dbReference type="InterPro" id="IPR015943">
    <property type="entry name" value="WD40/YVTN_repeat-like_dom_sf"/>
</dbReference>
<keyword evidence="7" id="KW-1185">Reference proteome</keyword>
<dbReference type="GeneID" id="39738832"/>
<proteinExistence type="predicted"/>
<evidence type="ECO:0000256" key="4">
    <source>
        <dbReference type="ARBA" id="ARBA00022737"/>
    </source>
</evidence>
<dbReference type="GO" id="GO:0032040">
    <property type="term" value="C:small-subunit processome"/>
    <property type="evidence" value="ECO:0007669"/>
    <property type="project" value="TreeGrafter"/>
</dbReference>
<dbReference type="Proteomes" id="UP000220158">
    <property type="component" value="Chromosome 14"/>
</dbReference>
<dbReference type="EMBL" id="LN835309">
    <property type="protein sequence ID" value="CRH02666.1"/>
    <property type="molecule type" value="Genomic_DNA"/>
</dbReference>
<evidence type="ECO:0000256" key="1">
    <source>
        <dbReference type="ARBA" id="ARBA00004604"/>
    </source>
</evidence>
<dbReference type="VEuPathDB" id="PlasmoDB:PRELSG_1440000"/>
<dbReference type="GO" id="GO:0006364">
    <property type="term" value="P:rRNA processing"/>
    <property type="evidence" value="ECO:0007669"/>
    <property type="project" value="UniProtKB-KW"/>
</dbReference>
<keyword evidence="4" id="KW-0677">Repeat</keyword>
<reference evidence="6 7" key="1">
    <citation type="submission" date="2015-04" db="EMBL/GenBank/DDBJ databases">
        <authorList>
            <consortium name="Pathogen Informatics"/>
        </authorList>
    </citation>
    <scope>NUCLEOTIDE SEQUENCE [LARGE SCALE GENOMIC DNA]</scope>
    <source>
        <strain evidence="6 7">SGS1</strain>
    </source>
</reference>
<accession>A0A1J1HF32</accession>
<evidence type="ECO:0000256" key="3">
    <source>
        <dbReference type="ARBA" id="ARBA00022574"/>
    </source>
</evidence>
<dbReference type="OrthoDB" id="1935146at2759"/>
<evidence type="ECO:0000256" key="5">
    <source>
        <dbReference type="ARBA" id="ARBA00023242"/>
    </source>
</evidence>
<evidence type="ECO:0000313" key="7">
    <source>
        <dbReference type="Proteomes" id="UP000220158"/>
    </source>
</evidence>
<keyword evidence="5" id="KW-0539">Nucleus</keyword>
<evidence type="ECO:0000256" key="2">
    <source>
        <dbReference type="ARBA" id="ARBA00022552"/>
    </source>
</evidence>
<comment type="subcellular location">
    <subcellularLocation>
        <location evidence="1">Nucleus</location>
        <location evidence="1">Nucleolus</location>
    </subcellularLocation>
</comment>